<feature type="compositionally biased region" description="Polar residues" evidence="4">
    <location>
        <begin position="157"/>
        <end position="170"/>
    </location>
</feature>
<feature type="region of interest" description="SAW" evidence="3">
    <location>
        <begin position="701"/>
        <end position="776"/>
    </location>
</feature>
<dbReference type="AlphaFoldDB" id="A0AAV5J9M9"/>
<feature type="compositionally biased region" description="Basic and acidic residues" evidence="4">
    <location>
        <begin position="375"/>
        <end position="387"/>
    </location>
</feature>
<evidence type="ECO:0000313" key="5">
    <source>
        <dbReference type="EMBL" id="GKV08088.1"/>
    </source>
</evidence>
<comment type="similarity">
    <text evidence="3">Belongs to the GRAS family.</text>
</comment>
<evidence type="ECO:0000256" key="2">
    <source>
        <dbReference type="ARBA" id="ARBA00023163"/>
    </source>
</evidence>
<keyword evidence="2" id="KW-0804">Transcription</keyword>
<feature type="region of interest" description="VHIID" evidence="3">
    <location>
        <begin position="481"/>
        <end position="546"/>
    </location>
</feature>
<feature type="compositionally biased region" description="Polar residues" evidence="4">
    <location>
        <begin position="213"/>
        <end position="230"/>
    </location>
</feature>
<evidence type="ECO:0000256" key="4">
    <source>
        <dbReference type="SAM" id="MobiDB-lite"/>
    </source>
</evidence>
<feature type="region of interest" description="Disordered" evidence="4">
    <location>
        <begin position="157"/>
        <end position="187"/>
    </location>
</feature>
<reference evidence="5 6" key="1">
    <citation type="journal article" date="2021" name="Commun. Biol.">
        <title>The genome of Shorea leprosula (Dipterocarpaceae) highlights the ecological relevance of drought in aseasonal tropical rainforests.</title>
        <authorList>
            <person name="Ng K.K.S."/>
            <person name="Kobayashi M.J."/>
            <person name="Fawcett J.A."/>
            <person name="Hatakeyama M."/>
            <person name="Paape T."/>
            <person name="Ng C.H."/>
            <person name="Ang C.C."/>
            <person name="Tnah L.H."/>
            <person name="Lee C.T."/>
            <person name="Nishiyama T."/>
            <person name="Sese J."/>
            <person name="O'Brien M.J."/>
            <person name="Copetti D."/>
            <person name="Mohd Noor M.I."/>
            <person name="Ong R.C."/>
            <person name="Putra M."/>
            <person name="Sireger I.Z."/>
            <person name="Indrioko S."/>
            <person name="Kosugi Y."/>
            <person name="Izuno A."/>
            <person name="Isagi Y."/>
            <person name="Lee S.L."/>
            <person name="Shimizu K.K."/>
        </authorList>
    </citation>
    <scope>NUCLEOTIDE SEQUENCE [LARGE SCALE GENOMIC DNA]</scope>
    <source>
        <strain evidence="5">214</strain>
    </source>
</reference>
<protein>
    <submittedName>
        <fullName evidence="5">Uncharacterized protein</fullName>
    </submittedName>
</protein>
<feature type="region of interest" description="Disordered" evidence="4">
    <location>
        <begin position="81"/>
        <end position="104"/>
    </location>
</feature>
<comment type="caution">
    <text evidence="3">Lacks conserved residue(s) required for the propagation of feature annotation.</text>
</comment>
<evidence type="ECO:0000256" key="3">
    <source>
        <dbReference type="PROSITE-ProRule" id="PRU01191"/>
    </source>
</evidence>
<evidence type="ECO:0000256" key="1">
    <source>
        <dbReference type="ARBA" id="ARBA00023015"/>
    </source>
</evidence>
<evidence type="ECO:0000313" key="6">
    <source>
        <dbReference type="Proteomes" id="UP001054252"/>
    </source>
</evidence>
<comment type="caution">
    <text evidence="5">The sequence shown here is derived from an EMBL/GenBank/DDBJ whole genome shotgun (WGS) entry which is preliminary data.</text>
</comment>
<feature type="region of interest" description="Disordered" evidence="4">
    <location>
        <begin position="302"/>
        <end position="342"/>
    </location>
</feature>
<dbReference type="Pfam" id="PF03514">
    <property type="entry name" value="GRAS"/>
    <property type="match status" value="1"/>
</dbReference>
<feature type="short sequence motif" description="VHIID" evidence="3">
    <location>
        <begin position="512"/>
        <end position="516"/>
    </location>
</feature>
<dbReference type="EMBL" id="BPVZ01000028">
    <property type="protein sequence ID" value="GKV08088.1"/>
    <property type="molecule type" value="Genomic_DNA"/>
</dbReference>
<accession>A0AAV5J9M9</accession>
<proteinExistence type="inferred from homology"/>
<feature type="region of interest" description="Disordered" evidence="4">
    <location>
        <begin position="375"/>
        <end position="396"/>
    </location>
</feature>
<keyword evidence="6" id="KW-1185">Reference proteome</keyword>
<feature type="region of interest" description="Leucine repeat II (LRII)" evidence="3">
    <location>
        <begin position="562"/>
        <end position="594"/>
    </location>
</feature>
<feature type="compositionally biased region" description="Low complexity" evidence="4">
    <location>
        <begin position="174"/>
        <end position="187"/>
    </location>
</feature>
<sequence>MDPKFTEFSDYINDFKVEEEEEDTILTNSIQYPSLTITDGINFNVPSPDLSFLDVPFIVPNSESASFPPSVCVSSDEGMLSASMGWTPEEHSPSPSDDSDSSDPVLKYISQMLMEDGMEDKPCEFPLDLGDTEKLLYEVLGGPHPPLINQPQLSLNQHAESPESNISGTSIDYGGNSNSTTSPSTGIGTDNLWVGDVGDYSLPLLQAPLPSDSEFQSNPKPQDSQFSCHSTSSFGNIKDGLMESSAVQFMVKNIFSDEESILQFKRGFEEASKFLPSANQLIIDVESSTFAMNRKDKVSNVIVEQEKKVSQQSTDGSRGRKNHEREDRGSEEERSTKQSAVHVEENELSEMFDKVLLCTDECPFIEALHHEISNDLHKDGQGNESKTHSKRQNKKQETADLRTLLILCAQAVSAYDCRTAGELLKQIREHSSPSGNGSQRVAHYFANGLEARLNGSVTGVQNFFSTLTSKKTTAADILKAYRVQLTASPFKWLAIAFANKMICQTSKKATALHIIDFGILCGFQWPILIQHLATRDGGPPKLRITGIELPQRGFRPAERIEETGHRLAWYCERYNVPFEYNPIAVQNWETIQLEDLKIDRNEVLAVNNLYRFKNLLDETTVVDCPRDAVLKLIRKINPDIFVHSVVNGSFTAPFFMMRFREVLFHYSAIFDMLDTTTSHEEPGRLMLEEGFFGREAMNAVACEGIQRVERAEPYKQWQVRNIKAGFKPLPLNQELMHIFRVKLKSKYHKDFILDEDGHWMLQGWKGRILFASSCWVPA</sequence>
<name>A0AAV5J9M9_9ROSI</name>
<organism evidence="5 6">
    <name type="scientific">Rubroshorea leprosula</name>
    <dbReference type="NCBI Taxonomy" id="152421"/>
    <lineage>
        <taxon>Eukaryota</taxon>
        <taxon>Viridiplantae</taxon>
        <taxon>Streptophyta</taxon>
        <taxon>Embryophyta</taxon>
        <taxon>Tracheophyta</taxon>
        <taxon>Spermatophyta</taxon>
        <taxon>Magnoliopsida</taxon>
        <taxon>eudicotyledons</taxon>
        <taxon>Gunneridae</taxon>
        <taxon>Pentapetalae</taxon>
        <taxon>rosids</taxon>
        <taxon>malvids</taxon>
        <taxon>Malvales</taxon>
        <taxon>Dipterocarpaceae</taxon>
        <taxon>Rubroshorea</taxon>
    </lineage>
</organism>
<dbReference type="Proteomes" id="UP001054252">
    <property type="component" value="Unassembled WGS sequence"/>
</dbReference>
<gene>
    <name evidence="5" type="ORF">SLEP1_g19770</name>
</gene>
<dbReference type="PANTHER" id="PTHR31636">
    <property type="entry name" value="OSJNBA0084A10.13 PROTEIN-RELATED"/>
    <property type="match status" value="1"/>
</dbReference>
<feature type="region of interest" description="Disordered" evidence="4">
    <location>
        <begin position="208"/>
        <end position="230"/>
    </location>
</feature>
<dbReference type="PROSITE" id="PS50985">
    <property type="entry name" value="GRAS"/>
    <property type="match status" value="1"/>
</dbReference>
<dbReference type="InterPro" id="IPR005202">
    <property type="entry name" value="TF_GRAS"/>
</dbReference>
<feature type="compositionally biased region" description="Basic and acidic residues" evidence="4">
    <location>
        <begin position="323"/>
        <end position="336"/>
    </location>
</feature>
<keyword evidence="1" id="KW-0805">Transcription regulation</keyword>